<proteinExistence type="predicted"/>
<organism evidence="1 2">
    <name type="scientific">Araneus ventricosus</name>
    <name type="common">Orbweaver spider</name>
    <name type="synonym">Epeira ventricosa</name>
    <dbReference type="NCBI Taxonomy" id="182803"/>
    <lineage>
        <taxon>Eukaryota</taxon>
        <taxon>Metazoa</taxon>
        <taxon>Ecdysozoa</taxon>
        <taxon>Arthropoda</taxon>
        <taxon>Chelicerata</taxon>
        <taxon>Arachnida</taxon>
        <taxon>Araneae</taxon>
        <taxon>Araneomorphae</taxon>
        <taxon>Entelegynae</taxon>
        <taxon>Araneoidea</taxon>
        <taxon>Araneidae</taxon>
        <taxon>Araneus</taxon>
    </lineage>
</organism>
<evidence type="ECO:0000313" key="1">
    <source>
        <dbReference type="EMBL" id="GBM82049.1"/>
    </source>
</evidence>
<dbReference type="AlphaFoldDB" id="A0A4Y2IXT8"/>
<keyword evidence="2" id="KW-1185">Reference proteome</keyword>
<protein>
    <recommendedName>
        <fullName evidence="3">Tesmin/TSO1-like CXC domain-containing protein</fullName>
    </recommendedName>
</protein>
<evidence type="ECO:0008006" key="3">
    <source>
        <dbReference type="Google" id="ProtNLM"/>
    </source>
</evidence>
<reference evidence="1 2" key="1">
    <citation type="journal article" date="2019" name="Sci. Rep.">
        <title>Orb-weaving spider Araneus ventricosus genome elucidates the spidroin gene catalogue.</title>
        <authorList>
            <person name="Kono N."/>
            <person name="Nakamura H."/>
            <person name="Ohtoshi R."/>
            <person name="Moran D.A.P."/>
            <person name="Shinohara A."/>
            <person name="Yoshida Y."/>
            <person name="Fujiwara M."/>
            <person name="Mori M."/>
            <person name="Tomita M."/>
            <person name="Arakawa K."/>
        </authorList>
    </citation>
    <scope>NUCLEOTIDE SEQUENCE [LARGE SCALE GENOMIC DNA]</scope>
</reference>
<accession>A0A4Y2IXT8</accession>
<sequence>MLRTSKKKIPPAQIVDTVRIQVRDVDCGRTDGRNVLAFVVGIEDSDFYKLANKNGILKQLYTRNQFVICKEKLLSIDEISSQEISLREAAGANSRSGGQSCTRCHCKRKCSTTKCSCKSKGPLCNSKCHKSLSCCNK</sequence>
<dbReference type="EMBL" id="BGPR01002985">
    <property type="protein sequence ID" value="GBM82049.1"/>
    <property type="molecule type" value="Genomic_DNA"/>
</dbReference>
<gene>
    <name evidence="1" type="ORF">AVEN_56191_1</name>
</gene>
<comment type="caution">
    <text evidence="1">The sequence shown here is derived from an EMBL/GenBank/DDBJ whole genome shotgun (WGS) entry which is preliminary data.</text>
</comment>
<name>A0A4Y2IXT8_ARAVE</name>
<dbReference type="Proteomes" id="UP000499080">
    <property type="component" value="Unassembled WGS sequence"/>
</dbReference>
<dbReference type="OrthoDB" id="6422270at2759"/>
<evidence type="ECO:0000313" key="2">
    <source>
        <dbReference type="Proteomes" id="UP000499080"/>
    </source>
</evidence>